<feature type="domain" description="RCC1-like" evidence="4">
    <location>
        <begin position="43"/>
        <end position="415"/>
    </location>
</feature>
<name>A0A1B0D9S9_PHLPP</name>
<dbReference type="InterPro" id="IPR058923">
    <property type="entry name" value="RCC1-like_dom"/>
</dbReference>
<dbReference type="PROSITE" id="PS50012">
    <property type="entry name" value="RCC1_3"/>
    <property type="match status" value="6"/>
</dbReference>
<evidence type="ECO:0000313" key="6">
    <source>
        <dbReference type="Proteomes" id="UP000092462"/>
    </source>
</evidence>
<dbReference type="Pfam" id="PF25390">
    <property type="entry name" value="WD40_RLD"/>
    <property type="match status" value="1"/>
</dbReference>
<evidence type="ECO:0000313" key="5">
    <source>
        <dbReference type="EnsemblMetazoa" id="PPAI004391-PA"/>
    </source>
</evidence>
<evidence type="ECO:0000256" key="1">
    <source>
        <dbReference type="ARBA" id="ARBA00022658"/>
    </source>
</evidence>
<dbReference type="VEuPathDB" id="VectorBase:PPAPM1_009897"/>
<dbReference type="KEGG" id="ppap:129808417"/>
<dbReference type="Gene3D" id="2.130.10.30">
    <property type="entry name" value="Regulator of chromosome condensation 1/beta-lactamase-inhibitor protein II"/>
    <property type="match status" value="1"/>
</dbReference>
<dbReference type="EMBL" id="AJVK01028443">
    <property type="status" value="NOT_ANNOTATED_CDS"/>
    <property type="molecule type" value="Genomic_DNA"/>
</dbReference>
<dbReference type="RefSeq" id="XP_055714173.1">
    <property type="nucleotide sequence ID" value="XM_055858198.1"/>
</dbReference>
<dbReference type="PANTHER" id="PTHR45982">
    <property type="entry name" value="REGULATOR OF CHROMOSOME CONDENSATION"/>
    <property type="match status" value="1"/>
</dbReference>
<keyword evidence="6" id="KW-1185">Reference proteome</keyword>
<dbReference type="Proteomes" id="UP000092462">
    <property type="component" value="Unassembled WGS sequence"/>
</dbReference>
<feature type="region of interest" description="Disordered" evidence="3">
    <location>
        <begin position="1"/>
        <end position="43"/>
    </location>
</feature>
<dbReference type="GO" id="GO:0005085">
    <property type="term" value="F:guanyl-nucleotide exchange factor activity"/>
    <property type="evidence" value="ECO:0007669"/>
    <property type="project" value="TreeGrafter"/>
</dbReference>
<dbReference type="InterPro" id="IPR000408">
    <property type="entry name" value="Reg_chr_condens"/>
</dbReference>
<dbReference type="GO" id="GO:0005737">
    <property type="term" value="C:cytoplasm"/>
    <property type="evidence" value="ECO:0007669"/>
    <property type="project" value="TreeGrafter"/>
</dbReference>
<proteinExistence type="predicted"/>
<feature type="compositionally biased region" description="Basic and acidic residues" evidence="3">
    <location>
        <begin position="425"/>
        <end position="451"/>
    </location>
</feature>
<dbReference type="PROSITE" id="PS00626">
    <property type="entry name" value="RCC1_2"/>
    <property type="match status" value="1"/>
</dbReference>
<organism evidence="5 6">
    <name type="scientific">Phlebotomus papatasi</name>
    <name type="common">Sandfly</name>
    <dbReference type="NCBI Taxonomy" id="29031"/>
    <lineage>
        <taxon>Eukaryota</taxon>
        <taxon>Metazoa</taxon>
        <taxon>Ecdysozoa</taxon>
        <taxon>Arthropoda</taxon>
        <taxon>Hexapoda</taxon>
        <taxon>Insecta</taxon>
        <taxon>Pterygota</taxon>
        <taxon>Neoptera</taxon>
        <taxon>Endopterygota</taxon>
        <taxon>Diptera</taxon>
        <taxon>Nematocera</taxon>
        <taxon>Psychodoidea</taxon>
        <taxon>Psychodidae</taxon>
        <taxon>Phlebotomus</taxon>
        <taxon>Phlebotomus</taxon>
    </lineage>
</organism>
<dbReference type="CTD" id="1104"/>
<protein>
    <recommendedName>
        <fullName evidence="4">RCC1-like domain-containing protein</fullName>
    </recommendedName>
</protein>
<evidence type="ECO:0000259" key="4">
    <source>
        <dbReference type="Pfam" id="PF25390"/>
    </source>
</evidence>
<dbReference type="InterPro" id="IPR051553">
    <property type="entry name" value="Ran_GTPase-activating"/>
</dbReference>
<dbReference type="PANTHER" id="PTHR45982:SF1">
    <property type="entry name" value="REGULATOR OF CHROMOSOME CONDENSATION"/>
    <property type="match status" value="1"/>
</dbReference>
<sequence length="451" mass="48457">MPNIKKRQAVSKNDEPQTKKARLPKAKELDLPVPQRPKAEGNVLSCGMNEVGQLGLGEDVSQKTRPSVLSDLKNVVDIRAGGMHSLCLTSNGEVWSFGCNDEGALGRDTSEEGAEFTAGKVDLRGVCVKISAGDSHSACLLEDGTIYAWGSFRDSHGNMGLTLEGNKRIPVALLPDVKVVDIASGADHLVILSAQGKLYTVGCGEQGQLGRVTFRSASGDSRRGKSELLKPEIVPTRKSRFIDGIWATNFCTFYRDHATQKIFGFGLNNHNQLALPGKDRDKTLLFRPSLTEMKEVKTIDGGQNHTLVLTQDNQCYVVGRKEYGRLGLGEDSEDATALTRISNLGKYSIESIGCGDNQSFAVTSHGTVFAWGMGDCYQLGLGSDEDSALPTQLTGAQVNGKRVLRADGGGQHSLFLIQESSAKATEPKEKSVPVEKRNGTGGDDKSGNNSK</sequence>
<keyword evidence="2" id="KW-0677">Repeat</keyword>
<dbReference type="EnsemblMetazoa" id="PPAI004391-RA">
    <property type="protein sequence ID" value="PPAI004391-PA"/>
    <property type="gene ID" value="PPAI004391"/>
</dbReference>
<reference evidence="5" key="1">
    <citation type="submission" date="2022-08" db="UniProtKB">
        <authorList>
            <consortium name="EnsemblMetazoa"/>
        </authorList>
    </citation>
    <scope>IDENTIFICATION</scope>
    <source>
        <strain evidence="5">Israel</strain>
    </source>
</reference>
<dbReference type="PROSITE" id="PS00625">
    <property type="entry name" value="RCC1_1"/>
    <property type="match status" value="1"/>
</dbReference>
<dbReference type="PRINTS" id="PR00633">
    <property type="entry name" value="RCCNDNSATION"/>
</dbReference>
<dbReference type="OrthoDB" id="61110at2759"/>
<evidence type="ECO:0000256" key="3">
    <source>
        <dbReference type="SAM" id="MobiDB-lite"/>
    </source>
</evidence>
<accession>A0A1B0D9S9</accession>
<dbReference type="SUPFAM" id="SSF50985">
    <property type="entry name" value="RCC1/BLIP-II"/>
    <property type="match status" value="1"/>
</dbReference>
<dbReference type="AlphaFoldDB" id="A0A1B0D9S9"/>
<dbReference type="InterPro" id="IPR009091">
    <property type="entry name" value="RCC1/BLIP-II"/>
</dbReference>
<evidence type="ECO:0000256" key="2">
    <source>
        <dbReference type="ARBA" id="ARBA00022737"/>
    </source>
</evidence>
<keyword evidence="1" id="KW-0344">Guanine-nucleotide releasing factor</keyword>
<dbReference type="GeneID" id="129808417"/>
<feature type="region of interest" description="Disordered" evidence="3">
    <location>
        <begin position="418"/>
        <end position="451"/>
    </location>
</feature>
<dbReference type="VEuPathDB" id="VectorBase:PPAI004391"/>